<proteinExistence type="predicted"/>
<name>A0A6C0JLN2_9ZZZZ</name>
<accession>A0A6C0JLN2</accession>
<protein>
    <submittedName>
        <fullName evidence="1">Uncharacterized protein</fullName>
    </submittedName>
</protein>
<dbReference type="EMBL" id="MN740660">
    <property type="protein sequence ID" value="QHU06665.1"/>
    <property type="molecule type" value="Genomic_DNA"/>
</dbReference>
<evidence type="ECO:0000313" key="1">
    <source>
        <dbReference type="EMBL" id="QHU06665.1"/>
    </source>
</evidence>
<dbReference type="AlphaFoldDB" id="A0A6C0JLN2"/>
<organism evidence="1">
    <name type="scientific">viral metagenome</name>
    <dbReference type="NCBI Taxonomy" id="1070528"/>
    <lineage>
        <taxon>unclassified sequences</taxon>
        <taxon>metagenomes</taxon>
        <taxon>organismal metagenomes</taxon>
    </lineage>
</organism>
<reference evidence="1" key="1">
    <citation type="journal article" date="2020" name="Nature">
        <title>Giant virus diversity and host interactions through global metagenomics.</title>
        <authorList>
            <person name="Schulz F."/>
            <person name="Roux S."/>
            <person name="Paez-Espino D."/>
            <person name="Jungbluth S."/>
            <person name="Walsh D.A."/>
            <person name="Denef V.J."/>
            <person name="McMahon K.D."/>
            <person name="Konstantinidis K.T."/>
            <person name="Eloe-Fadrosh E.A."/>
            <person name="Kyrpides N.C."/>
            <person name="Woyke T."/>
        </authorList>
    </citation>
    <scope>NUCLEOTIDE SEQUENCE</scope>
    <source>
        <strain evidence="1">GVMAG-S-1035315-10</strain>
    </source>
</reference>
<sequence>MSSYALIYVNIFFIVDPSKELRPAPFVEGSYEELTKVSSYIKKEWNGKFDVCVKEWNEHLQVCPYSDDAQDYVRRLPKHFKIPLHNQIFSNAKNDFSSVEPVVSVARKISRTRTTASVHWSNRGIVTGASYLPLIGHIVI</sequence>